<comment type="caution">
    <text evidence="3">The sequence shown here is derived from an EMBL/GenBank/DDBJ whole genome shotgun (WGS) entry which is preliminary data.</text>
</comment>
<organism evidence="3 4">
    <name type="scientific">Paramicrobacterium agarici</name>
    <dbReference type="NCBI Taxonomy" id="630514"/>
    <lineage>
        <taxon>Bacteria</taxon>
        <taxon>Bacillati</taxon>
        <taxon>Actinomycetota</taxon>
        <taxon>Actinomycetes</taxon>
        <taxon>Micrococcales</taxon>
        <taxon>Microbacteriaceae</taxon>
        <taxon>Paramicrobacterium</taxon>
    </lineage>
</organism>
<evidence type="ECO:0000256" key="2">
    <source>
        <dbReference type="SAM" id="Phobius"/>
    </source>
</evidence>
<keyword evidence="4" id="KW-1185">Reference proteome</keyword>
<dbReference type="InterPro" id="IPR029050">
    <property type="entry name" value="Immunoprotect_excell_Ig-like"/>
</dbReference>
<proteinExistence type="predicted"/>
<reference evidence="3 4" key="1">
    <citation type="submission" date="2017-10" db="EMBL/GenBank/DDBJ databases">
        <title>Sequencing the genomes of 1000 actinobacteria strains.</title>
        <authorList>
            <person name="Klenk H.-P."/>
        </authorList>
    </citation>
    <scope>NUCLEOTIDE SEQUENCE [LARGE SCALE GENOMIC DNA]</scope>
    <source>
        <strain evidence="3 4">DSM 21798</strain>
    </source>
</reference>
<dbReference type="EMBL" id="PDJE01000001">
    <property type="protein sequence ID" value="PFG29790.1"/>
    <property type="molecule type" value="Genomic_DNA"/>
</dbReference>
<feature type="transmembrane region" description="Helical" evidence="2">
    <location>
        <begin position="101"/>
        <end position="124"/>
    </location>
</feature>
<protein>
    <recommendedName>
        <fullName evidence="5">DUF4352 domain-containing protein</fullName>
    </recommendedName>
</protein>
<evidence type="ECO:0008006" key="5">
    <source>
        <dbReference type="Google" id="ProtNLM"/>
    </source>
</evidence>
<keyword evidence="2" id="KW-1133">Transmembrane helix</keyword>
<accession>A0A2A9DV17</accession>
<keyword evidence="2" id="KW-0812">Transmembrane</keyword>
<evidence type="ECO:0000313" key="3">
    <source>
        <dbReference type="EMBL" id="PFG29790.1"/>
    </source>
</evidence>
<feature type="transmembrane region" description="Helical" evidence="2">
    <location>
        <begin position="71"/>
        <end position="89"/>
    </location>
</feature>
<gene>
    <name evidence="3" type="ORF">ATJ78_0705</name>
</gene>
<dbReference type="Proteomes" id="UP000221369">
    <property type="component" value="Unassembled WGS sequence"/>
</dbReference>
<sequence length="286" mass="29484">MTYVDSAAATRAERRLRSSALHTADGTAVRLPDAATSPADNRVNGFGVAALVIGVVSLIGAVIPIVNYATAVLGVLGVVLGIVGMSVKLRRKAMAITGSILSFIAIVLSVVLAVSYTAGFINMLNDIPAADQRSTDAAGEPGDADNPLAIGTPAVLGADTPEWEVTVDSVLVDSNVDDYATTAYGSEPSEGHRFIAITATVTYLDEGSALPSSDLQVTFVDRDGVEHATRFGNPQGPGTAFDDLDRLSTDDTATGSVVIEVPEDTMNGGLVRVALGTTAECYFGAH</sequence>
<evidence type="ECO:0000256" key="1">
    <source>
        <dbReference type="ARBA" id="ARBA00022729"/>
    </source>
</evidence>
<dbReference type="AlphaFoldDB" id="A0A2A9DV17"/>
<feature type="transmembrane region" description="Helical" evidence="2">
    <location>
        <begin position="46"/>
        <end position="65"/>
    </location>
</feature>
<keyword evidence="2" id="KW-0472">Membrane</keyword>
<evidence type="ECO:0000313" key="4">
    <source>
        <dbReference type="Proteomes" id="UP000221369"/>
    </source>
</evidence>
<keyword evidence="1" id="KW-0732">Signal</keyword>
<dbReference type="Gene3D" id="2.60.40.1240">
    <property type="match status" value="1"/>
</dbReference>
<name>A0A2A9DV17_9MICO</name>